<name>A0A1H6FH17_9GAMM</name>
<evidence type="ECO:0000313" key="2">
    <source>
        <dbReference type="EMBL" id="SEH08953.1"/>
    </source>
</evidence>
<accession>A0A1H6FH17</accession>
<dbReference type="EMBL" id="FMSV02000557">
    <property type="protein sequence ID" value="SEH08953.1"/>
    <property type="molecule type" value="Genomic_DNA"/>
</dbReference>
<organism evidence="2 3">
    <name type="scientific">Candidatus Venteria ishoeyi</name>
    <dbReference type="NCBI Taxonomy" id="1899563"/>
    <lineage>
        <taxon>Bacteria</taxon>
        <taxon>Pseudomonadati</taxon>
        <taxon>Pseudomonadota</taxon>
        <taxon>Gammaproteobacteria</taxon>
        <taxon>Thiotrichales</taxon>
        <taxon>Thiotrichaceae</taxon>
        <taxon>Venteria</taxon>
    </lineage>
</organism>
<keyword evidence="1" id="KW-0732">Signal</keyword>
<dbReference type="Proteomes" id="UP000236724">
    <property type="component" value="Unassembled WGS sequence"/>
</dbReference>
<reference evidence="2 3" key="1">
    <citation type="submission" date="2016-10" db="EMBL/GenBank/DDBJ databases">
        <authorList>
            <person name="de Groot N.N."/>
        </authorList>
    </citation>
    <scope>NUCLEOTIDE SEQUENCE [LARGE SCALE GENOMIC DNA]</scope>
    <source>
        <strain evidence="2">MBHS1</strain>
    </source>
</reference>
<feature type="chain" id="PRO_5014971046" evidence="1">
    <location>
        <begin position="20"/>
        <end position="496"/>
    </location>
</feature>
<proteinExistence type="predicted"/>
<gene>
    <name evidence="2" type="ORF">MBHS_04846</name>
</gene>
<sequence>MRPLLLLAYFLFIPIIASAAQFKILSNTVTGGEVITLDVIEGTPPFLWIPEVGHITTSIDGDAYRFHLQTPEVEGLFSIQLRDSQGQQATENFSINWGQFSISPQYIYSKPGETHHIAIHDAKSTVKIVTEGGEWEWLPEQSGQGIQYVSPEKTGFYTITFSPENNPGNTRLAHIYVYPELKLKLNGLPVEGNKILYLEQDKNAYLEVQGGVPPYFWVEGGKGNLSSLEGDNVRYTPGNILGEDIIRVYDATGQFLDIPLYVKGDFYLNPQLHSICPPGAEVRFNVVGGEPEYFISPPANEGWVETNKTETSLKLKFDQAGFYEIVASDNTGRYDISRIEVKSLEQCDTELPITIDTSVQLPERVKNGGHPVPVYIANPPLIPALYFSIDKNDATITWECWTQNCSEQDFDGIQGNLVTFWPPKAGFYIINATSSATGENRMIHLHVSDSLFNLYAGPDYKLEETEIQYLLEDFFVPNINYPRTEIYKLIVKGIDK</sequence>
<keyword evidence="3" id="KW-1185">Reference proteome</keyword>
<feature type="signal peptide" evidence="1">
    <location>
        <begin position="1"/>
        <end position="19"/>
    </location>
</feature>
<dbReference type="RefSeq" id="WP_103922452.1">
    <property type="nucleotide sequence ID" value="NZ_FMSV02000557.1"/>
</dbReference>
<protein>
    <submittedName>
        <fullName evidence="2">Uncharacterized protein</fullName>
    </submittedName>
</protein>
<dbReference type="AlphaFoldDB" id="A0A1H6FH17"/>
<evidence type="ECO:0000256" key="1">
    <source>
        <dbReference type="SAM" id="SignalP"/>
    </source>
</evidence>
<evidence type="ECO:0000313" key="3">
    <source>
        <dbReference type="Proteomes" id="UP000236724"/>
    </source>
</evidence>